<proteinExistence type="predicted"/>
<organism evidence="2 3">
    <name type="scientific">Clostridium uliginosum</name>
    <dbReference type="NCBI Taxonomy" id="119641"/>
    <lineage>
        <taxon>Bacteria</taxon>
        <taxon>Bacillati</taxon>
        <taxon>Bacillota</taxon>
        <taxon>Clostridia</taxon>
        <taxon>Eubacteriales</taxon>
        <taxon>Clostridiaceae</taxon>
        <taxon>Clostridium</taxon>
    </lineage>
</organism>
<protein>
    <submittedName>
        <fullName evidence="2">Uncharacterized protein</fullName>
    </submittedName>
</protein>
<gene>
    <name evidence="2" type="ORF">SAMN05421842_10378</name>
</gene>
<feature type="transmembrane region" description="Helical" evidence="1">
    <location>
        <begin position="6"/>
        <end position="27"/>
    </location>
</feature>
<dbReference type="EMBL" id="FOMG01000003">
    <property type="protein sequence ID" value="SFC39785.1"/>
    <property type="molecule type" value="Genomic_DNA"/>
</dbReference>
<name>A0A1I1IUC7_9CLOT</name>
<evidence type="ECO:0000313" key="2">
    <source>
        <dbReference type="EMBL" id="SFC39785.1"/>
    </source>
</evidence>
<dbReference type="AlphaFoldDB" id="A0A1I1IUC7"/>
<dbReference type="Proteomes" id="UP000199263">
    <property type="component" value="Unassembled WGS sequence"/>
</dbReference>
<reference evidence="2 3" key="1">
    <citation type="submission" date="2016-10" db="EMBL/GenBank/DDBJ databases">
        <authorList>
            <person name="de Groot N.N."/>
        </authorList>
    </citation>
    <scope>NUCLEOTIDE SEQUENCE [LARGE SCALE GENOMIC DNA]</scope>
    <source>
        <strain evidence="2 3">DSM 12992</strain>
    </source>
</reference>
<feature type="transmembrane region" description="Helical" evidence="1">
    <location>
        <begin position="48"/>
        <end position="71"/>
    </location>
</feature>
<keyword evidence="1" id="KW-0472">Membrane</keyword>
<evidence type="ECO:0000256" key="1">
    <source>
        <dbReference type="SAM" id="Phobius"/>
    </source>
</evidence>
<keyword evidence="1" id="KW-0812">Transmembrane</keyword>
<evidence type="ECO:0000313" key="3">
    <source>
        <dbReference type="Proteomes" id="UP000199263"/>
    </source>
</evidence>
<keyword evidence="1" id="KW-1133">Transmembrane helix</keyword>
<feature type="transmembrane region" description="Helical" evidence="1">
    <location>
        <begin position="83"/>
        <end position="102"/>
    </location>
</feature>
<sequence length="111" mass="13524">MKTYLFFLIIALIIFIYLLLASVNLFIEKENKFTKSFNRATIKRFSNIKVLSKFYIINYSFYILALIYVIYNIIFNNYFGNNYIIIFFAFLSWSFIIIFSILHMKFEKRKN</sequence>
<keyword evidence="3" id="KW-1185">Reference proteome</keyword>
<accession>A0A1I1IUC7</accession>